<evidence type="ECO:0000256" key="1">
    <source>
        <dbReference type="ARBA" id="ARBA00001947"/>
    </source>
</evidence>
<dbReference type="GO" id="GO:0016485">
    <property type="term" value="P:protein processing"/>
    <property type="evidence" value="ECO:0007669"/>
    <property type="project" value="TreeGrafter"/>
</dbReference>
<dbReference type="InterPro" id="IPR024079">
    <property type="entry name" value="MetalloPept_cat_dom_sf"/>
</dbReference>
<keyword evidence="3" id="KW-0645">Protease</keyword>
<comment type="similarity">
    <text evidence="2">Belongs to the peptidase M13 family.</text>
</comment>
<dbReference type="Gene3D" id="1.10.1380.10">
    <property type="entry name" value="Neutral endopeptidase , domain2"/>
    <property type="match status" value="1"/>
</dbReference>
<dbReference type="STRING" id="465721.ACG33_01585"/>
<dbReference type="KEGG" id="sdf:ACG33_01585"/>
<dbReference type="PRINTS" id="PR00786">
    <property type="entry name" value="NEPRILYSIN"/>
</dbReference>
<dbReference type="GO" id="GO:0004222">
    <property type="term" value="F:metalloendopeptidase activity"/>
    <property type="evidence" value="ECO:0007669"/>
    <property type="project" value="InterPro"/>
</dbReference>
<keyword evidence="11" id="KW-1185">Reference proteome</keyword>
<dbReference type="SUPFAM" id="SSF55486">
    <property type="entry name" value="Metalloproteases ('zincins'), catalytic domain"/>
    <property type="match status" value="1"/>
</dbReference>
<evidence type="ECO:0000256" key="2">
    <source>
        <dbReference type="ARBA" id="ARBA00007357"/>
    </source>
</evidence>
<dbReference type="AlphaFoldDB" id="A0A127F875"/>
<sequence>MLSACGAQPNGGSGAAPPSLRSGVYLQNIDRGVRPQDDFYRYVNGQWLARTPIPADRSNYGAFTILEEAARDDVHAILEQAALAQAPADSDRQKVGDFYASFMDEAAIESQGLAPLQPELDRIDAIASARDVARYIGRGQRMFVPHPFAFYVGIDEKNSSEYIGSLYQTGLGMPDRDYYLSKDPRQSDVRHKYRAYVGDLLALSGVPDAEAAAAGVLAIETALAQAHWTRVQNRDARKTYNRLDRAALKKLMPEFDWSAFFAGAGIEEGKISALNVAQPSYFQALAPLIAHTPVAHWRVYFRYMLLNAQAPALPARFVQLHFDFHRRTISGIEEIEPRWKRGVDTVNAAIGDLVGKLYVERHFKPEAKHRVDQLVGHLMDAFAQGIDALEWMTPETRKRAHAKLAQFSIKMGYPEKWRDWSALQVHRGDLIGNEARAAAAVFERNLAKLGGPVDRTEWYMTPQTVNAYYNPPANEIAFPAAILQPPFFTVAADDAVNYGAIGAVIGHEISHGFDDQGRRYDGAGNLTDWWRQQDDEEFSRRARQLGAQYAAITPVPGMSINAELTMGENIADLAGLAMAYRAYRMSLNGKPAPVIDGFTGDQRFFIGWAQGWARKYRDDELRKRLLTDPHSPSEYRTNVVVANLPAFQSAFDVKPGDQMYLAPGRQVRIW</sequence>
<dbReference type="InterPro" id="IPR018497">
    <property type="entry name" value="Peptidase_M13_C"/>
</dbReference>
<feature type="domain" description="Peptidase M13 N-terminal" evidence="9">
    <location>
        <begin position="35"/>
        <end position="414"/>
    </location>
</feature>
<evidence type="ECO:0000313" key="11">
    <source>
        <dbReference type="Proteomes" id="UP000070250"/>
    </source>
</evidence>
<evidence type="ECO:0000256" key="4">
    <source>
        <dbReference type="ARBA" id="ARBA00022723"/>
    </source>
</evidence>
<keyword evidence="5" id="KW-0378">Hydrolase</keyword>
<dbReference type="InterPro" id="IPR008753">
    <property type="entry name" value="Peptidase_M13_N"/>
</dbReference>
<keyword evidence="6" id="KW-0862">Zinc</keyword>
<keyword evidence="7" id="KW-0482">Metalloprotease</keyword>
<dbReference type="InterPro" id="IPR042089">
    <property type="entry name" value="Peptidase_M13_dom_2"/>
</dbReference>
<feature type="domain" description="Peptidase M13 C-terminal" evidence="8">
    <location>
        <begin position="466"/>
        <end position="666"/>
    </location>
</feature>
<dbReference type="Pfam" id="PF05649">
    <property type="entry name" value="Peptidase_M13_N"/>
    <property type="match status" value="1"/>
</dbReference>
<organism evidence="10 11">
    <name type="scientific">Steroidobacter denitrificans</name>
    <dbReference type="NCBI Taxonomy" id="465721"/>
    <lineage>
        <taxon>Bacteria</taxon>
        <taxon>Pseudomonadati</taxon>
        <taxon>Pseudomonadota</taxon>
        <taxon>Gammaproteobacteria</taxon>
        <taxon>Steroidobacterales</taxon>
        <taxon>Steroidobacteraceae</taxon>
        <taxon>Steroidobacter</taxon>
    </lineage>
</organism>
<reference evidence="10 11" key="1">
    <citation type="submission" date="2015-06" db="EMBL/GenBank/DDBJ databases">
        <title>A Comprehensive Approach to Explore the Metabolic and Phylogenetic Diversity of Bacterial Steroid Degradation in the Environment: Testosterone as an Example.</title>
        <authorList>
            <person name="Yang F.-C."/>
            <person name="Chen Y.-L."/>
            <person name="Yu C.-P."/>
            <person name="Tang S.-L."/>
            <person name="Wang P.-H."/>
            <person name="Ismail W."/>
            <person name="Wang C.-H."/>
            <person name="Yang C.-Y."/>
            <person name="Chiang Y.-R."/>
        </authorList>
    </citation>
    <scope>NUCLEOTIDE SEQUENCE [LARGE SCALE GENOMIC DNA]</scope>
    <source>
        <strain evidence="10 11">DSM 18526</strain>
    </source>
</reference>
<dbReference type="GO" id="GO:0046872">
    <property type="term" value="F:metal ion binding"/>
    <property type="evidence" value="ECO:0007669"/>
    <property type="project" value="UniProtKB-KW"/>
</dbReference>
<comment type="cofactor">
    <cofactor evidence="1">
        <name>Zn(2+)</name>
        <dbReference type="ChEBI" id="CHEBI:29105"/>
    </cofactor>
</comment>
<evidence type="ECO:0000259" key="8">
    <source>
        <dbReference type="Pfam" id="PF01431"/>
    </source>
</evidence>
<keyword evidence="4" id="KW-0479">Metal-binding</keyword>
<dbReference type="CDD" id="cd08662">
    <property type="entry name" value="M13"/>
    <property type="match status" value="1"/>
</dbReference>
<dbReference type="Proteomes" id="UP000070250">
    <property type="component" value="Chromosome"/>
</dbReference>
<dbReference type="RefSeq" id="WP_066922664.1">
    <property type="nucleotide sequence ID" value="NZ_CP011971.1"/>
</dbReference>
<accession>A0A127F875</accession>
<name>A0A127F875_STEDE</name>
<dbReference type="PANTHER" id="PTHR11733">
    <property type="entry name" value="ZINC METALLOPROTEASE FAMILY M13 NEPRILYSIN-RELATED"/>
    <property type="match status" value="1"/>
</dbReference>
<dbReference type="EMBL" id="CP011971">
    <property type="protein sequence ID" value="AMN45818.1"/>
    <property type="molecule type" value="Genomic_DNA"/>
</dbReference>
<dbReference type="PROSITE" id="PS51885">
    <property type="entry name" value="NEPRILYSIN"/>
    <property type="match status" value="1"/>
</dbReference>
<proteinExistence type="inferred from homology"/>
<protein>
    <submittedName>
        <fullName evidence="10">Peptidase M13</fullName>
    </submittedName>
</protein>
<dbReference type="Gene3D" id="3.40.390.10">
    <property type="entry name" value="Collagenase (Catalytic Domain)"/>
    <property type="match status" value="1"/>
</dbReference>
<dbReference type="Pfam" id="PF01431">
    <property type="entry name" value="Peptidase_M13"/>
    <property type="match status" value="1"/>
</dbReference>
<gene>
    <name evidence="10" type="ORF">ACG33_01585</name>
</gene>
<evidence type="ECO:0000256" key="3">
    <source>
        <dbReference type="ARBA" id="ARBA00022670"/>
    </source>
</evidence>
<evidence type="ECO:0000256" key="6">
    <source>
        <dbReference type="ARBA" id="ARBA00022833"/>
    </source>
</evidence>
<evidence type="ECO:0000256" key="5">
    <source>
        <dbReference type="ARBA" id="ARBA00022801"/>
    </source>
</evidence>
<dbReference type="PANTHER" id="PTHR11733:SF167">
    <property type="entry name" value="FI17812P1-RELATED"/>
    <property type="match status" value="1"/>
</dbReference>
<dbReference type="PATRIC" id="fig|465721.4.peg.345"/>
<evidence type="ECO:0000256" key="7">
    <source>
        <dbReference type="ARBA" id="ARBA00023049"/>
    </source>
</evidence>
<dbReference type="InterPro" id="IPR000718">
    <property type="entry name" value="Peptidase_M13"/>
</dbReference>
<evidence type="ECO:0000313" key="10">
    <source>
        <dbReference type="EMBL" id="AMN45818.1"/>
    </source>
</evidence>
<dbReference type="GO" id="GO:0005886">
    <property type="term" value="C:plasma membrane"/>
    <property type="evidence" value="ECO:0007669"/>
    <property type="project" value="TreeGrafter"/>
</dbReference>
<evidence type="ECO:0000259" key="9">
    <source>
        <dbReference type="Pfam" id="PF05649"/>
    </source>
</evidence>